<organism evidence="1 2">
    <name type="scientific">Saccharopolyspora shandongensis</name>
    <dbReference type="NCBI Taxonomy" id="418495"/>
    <lineage>
        <taxon>Bacteria</taxon>
        <taxon>Bacillati</taxon>
        <taxon>Actinomycetota</taxon>
        <taxon>Actinomycetes</taxon>
        <taxon>Pseudonocardiales</taxon>
        <taxon>Pseudonocardiaceae</taxon>
        <taxon>Saccharopolyspora</taxon>
    </lineage>
</organism>
<gene>
    <name evidence="1" type="ORF">SAMN05216215_109319</name>
</gene>
<dbReference type="STRING" id="418495.SAMN05216215_109319"/>
<evidence type="ECO:0008006" key="3">
    <source>
        <dbReference type="Google" id="ProtNLM"/>
    </source>
</evidence>
<name>A0A1H3TV52_9PSEU</name>
<accession>A0A1H3TV52</accession>
<dbReference type="Proteomes" id="UP000199529">
    <property type="component" value="Unassembled WGS sequence"/>
</dbReference>
<proteinExistence type="predicted"/>
<protein>
    <recommendedName>
        <fullName evidence="3">IrrE N-terminal-like domain-containing protein</fullName>
    </recommendedName>
</protein>
<keyword evidence="2" id="KW-1185">Reference proteome</keyword>
<evidence type="ECO:0000313" key="2">
    <source>
        <dbReference type="Proteomes" id="UP000199529"/>
    </source>
</evidence>
<dbReference type="AlphaFoldDB" id="A0A1H3TV52"/>
<sequence length="213" mass="23554">MSHERGHNSDPTSFRCARLVLPVSHDRDVTPSDHRDLTARCQELAAALPLPAPWDLQTFIAELAEARGRPIELRQVSTVDFDSPCGALVSLSDRDVIGYVTSTPLHEEHIILHEVGHLVCGHSDTRLADSPMVAALVPDLPRELVESVLGRSAFDATTEQEAELVASLYLYRAGRVPAPIRGVRKLDARSGRTLRQIQATFDSTRRRGPEKLR</sequence>
<reference evidence="2" key="1">
    <citation type="submission" date="2016-10" db="EMBL/GenBank/DDBJ databases">
        <authorList>
            <person name="Varghese N."/>
            <person name="Submissions S."/>
        </authorList>
    </citation>
    <scope>NUCLEOTIDE SEQUENCE [LARGE SCALE GENOMIC DNA]</scope>
    <source>
        <strain evidence="2">CGMCC 4.3530</strain>
    </source>
</reference>
<dbReference type="EMBL" id="FNOK01000093">
    <property type="protein sequence ID" value="SDZ53957.1"/>
    <property type="molecule type" value="Genomic_DNA"/>
</dbReference>
<evidence type="ECO:0000313" key="1">
    <source>
        <dbReference type="EMBL" id="SDZ53957.1"/>
    </source>
</evidence>